<proteinExistence type="predicted"/>
<dbReference type="RefSeq" id="WP_085111310.1">
    <property type="nucleotide sequence ID" value="NZ_JACKSN010000183.1"/>
</dbReference>
<dbReference type="InterPro" id="IPR016035">
    <property type="entry name" value="Acyl_Trfase/lysoPLipase"/>
</dbReference>
<keyword evidence="5" id="KW-1185">Reference proteome</keyword>
<dbReference type="Pfam" id="PF01734">
    <property type="entry name" value="Patatin"/>
    <property type="match status" value="1"/>
</dbReference>
<evidence type="ECO:0000313" key="4">
    <source>
        <dbReference type="EMBL" id="ORW99453.1"/>
    </source>
</evidence>
<dbReference type="GO" id="GO:0016042">
    <property type="term" value="P:lipid catabolic process"/>
    <property type="evidence" value="ECO:0007669"/>
    <property type="project" value="UniProtKB-UniRule"/>
</dbReference>
<feature type="active site" description="Proton acceptor" evidence="2">
    <location>
        <position position="197"/>
    </location>
</feature>
<feature type="domain" description="PNPLA" evidence="3">
    <location>
        <begin position="11"/>
        <end position="210"/>
    </location>
</feature>
<dbReference type="PROSITE" id="PS51635">
    <property type="entry name" value="PNPLA"/>
    <property type="match status" value="1"/>
</dbReference>
<feature type="short sequence motif" description="GXGXXG" evidence="2">
    <location>
        <begin position="15"/>
        <end position="20"/>
    </location>
</feature>
<dbReference type="InterPro" id="IPR052580">
    <property type="entry name" value="Lipid_Hydrolase"/>
</dbReference>
<feature type="active site" description="Nucleophile" evidence="2">
    <location>
        <position position="44"/>
    </location>
</feature>
<evidence type="ECO:0000256" key="1">
    <source>
        <dbReference type="ARBA" id="ARBA00023098"/>
    </source>
</evidence>
<keyword evidence="2" id="KW-0442">Lipid degradation</keyword>
<dbReference type="GO" id="GO:0016787">
    <property type="term" value="F:hydrolase activity"/>
    <property type="evidence" value="ECO:0007669"/>
    <property type="project" value="UniProtKB-UniRule"/>
</dbReference>
<dbReference type="PANTHER" id="PTHR46394">
    <property type="entry name" value="ANNEXIN"/>
    <property type="match status" value="1"/>
</dbReference>
<dbReference type="AlphaFoldDB" id="A0A1X2EEV7"/>
<feature type="short sequence motif" description="GXSXG" evidence="2">
    <location>
        <begin position="42"/>
        <end position="46"/>
    </location>
</feature>
<dbReference type="InterPro" id="IPR002641">
    <property type="entry name" value="PNPLA_dom"/>
</dbReference>
<organism evidence="4 5">
    <name type="scientific">Mycolicibacillus trivialis</name>
    <dbReference type="NCBI Taxonomy" id="1798"/>
    <lineage>
        <taxon>Bacteria</taxon>
        <taxon>Bacillati</taxon>
        <taxon>Actinomycetota</taxon>
        <taxon>Actinomycetes</taxon>
        <taxon>Mycobacteriales</taxon>
        <taxon>Mycobacteriaceae</taxon>
        <taxon>Mycolicibacillus</taxon>
    </lineage>
</organism>
<reference evidence="4 5" key="1">
    <citation type="submission" date="2016-01" db="EMBL/GenBank/DDBJ databases">
        <title>The new phylogeny of the genus Mycobacterium.</title>
        <authorList>
            <person name="Tarcisio F."/>
            <person name="Conor M."/>
            <person name="Antonella G."/>
            <person name="Elisabetta G."/>
            <person name="Giulia F.S."/>
            <person name="Sara T."/>
            <person name="Anna F."/>
            <person name="Clotilde B."/>
            <person name="Roberto B."/>
            <person name="Veronica D.S."/>
            <person name="Fabio R."/>
            <person name="Monica P."/>
            <person name="Olivier J."/>
            <person name="Enrico T."/>
            <person name="Nicola S."/>
        </authorList>
    </citation>
    <scope>NUCLEOTIDE SEQUENCE [LARGE SCALE GENOMIC DNA]</scope>
    <source>
        <strain evidence="4 5">DSM 44153</strain>
    </source>
</reference>
<dbReference type="PANTHER" id="PTHR46394:SF1">
    <property type="entry name" value="PNPLA DOMAIN-CONTAINING PROTEIN"/>
    <property type="match status" value="1"/>
</dbReference>
<accession>A0A1X2EEV7</accession>
<dbReference type="EMBL" id="LQPZ01000047">
    <property type="protein sequence ID" value="ORW99453.1"/>
    <property type="molecule type" value="Genomic_DNA"/>
</dbReference>
<dbReference type="SUPFAM" id="SSF52151">
    <property type="entry name" value="FabD/lysophospholipase-like"/>
    <property type="match status" value="1"/>
</dbReference>
<dbReference type="STRING" id="1798.AWC30_16535"/>
<dbReference type="OrthoDB" id="9770965at2"/>
<comment type="caution">
    <text evidence="4">The sequence shown here is derived from an EMBL/GenBank/DDBJ whole genome shotgun (WGS) entry which is preliminary data.</text>
</comment>
<evidence type="ECO:0000259" key="3">
    <source>
        <dbReference type="PROSITE" id="PS51635"/>
    </source>
</evidence>
<dbReference type="Proteomes" id="UP000193090">
    <property type="component" value="Unassembled WGS sequence"/>
</dbReference>
<evidence type="ECO:0000313" key="5">
    <source>
        <dbReference type="Proteomes" id="UP000193090"/>
    </source>
</evidence>
<sequence length="329" mass="35299">MSAVQSLRADLVCQGGGVRGVGLVGAVHALAEAGYRFPRVAGSSAGAVVAALVAALQKSGEPVTRLTEIMRGIDFSRFADPSVIGRLPLIGGVVSLLTSEGLYQGAYLERLLTGLLADLGVHTFADLRTGESPEQFAWSLVVTASDLSRRRLVRIPWDLQTYGLDPDAFPVARAVRASSAIPYVFRPVRVQGATWVDGGLLSNFPVQLFDRAEPRWPTFGIRLSARPCQPPTTHPVRGPVSLGLAAIETLVGNQDAAYIDDPCTVRRTVFVPTQEISPIAFDLTSAQREELYTSGVAAGQRFVAAWDYAEYLAVCRPPRPGRDHSNTSS</sequence>
<dbReference type="Gene3D" id="3.40.1090.10">
    <property type="entry name" value="Cytosolic phospholipase A2 catalytic domain"/>
    <property type="match status" value="2"/>
</dbReference>
<protein>
    <recommendedName>
        <fullName evidence="3">PNPLA domain-containing protein</fullName>
    </recommendedName>
</protein>
<feature type="short sequence motif" description="DGA/G" evidence="2">
    <location>
        <begin position="197"/>
        <end position="199"/>
    </location>
</feature>
<keyword evidence="2" id="KW-0378">Hydrolase</keyword>
<evidence type="ECO:0000256" key="2">
    <source>
        <dbReference type="PROSITE-ProRule" id="PRU01161"/>
    </source>
</evidence>
<keyword evidence="1 2" id="KW-0443">Lipid metabolism</keyword>
<gene>
    <name evidence="4" type="ORF">AWC30_16535</name>
</gene>
<name>A0A1X2EEV7_9MYCO</name>